<dbReference type="RefSeq" id="WP_057432230.1">
    <property type="nucleotide sequence ID" value="NZ_LJQD01000274.1"/>
</dbReference>
<accession>A0A0P9MSZ0</accession>
<comment type="caution">
    <text evidence="5">The sequence shown here is derived from an EMBL/GenBank/DDBJ whole genome shotgun (WGS) entry which is preliminary data.</text>
</comment>
<feature type="non-terminal residue" evidence="5">
    <location>
        <position position="1"/>
    </location>
</feature>
<evidence type="ECO:0000313" key="5">
    <source>
        <dbReference type="EMBL" id="KPW95153.1"/>
    </source>
</evidence>
<proteinExistence type="inferred from homology"/>
<dbReference type="SUPFAM" id="SSF116734">
    <property type="entry name" value="DNA methylase specificity domain"/>
    <property type="match status" value="2"/>
</dbReference>
<dbReference type="InterPro" id="IPR052021">
    <property type="entry name" value="Type-I_RS_S_subunit"/>
</dbReference>
<dbReference type="Gene3D" id="3.90.220.20">
    <property type="entry name" value="DNA methylase specificity domains"/>
    <property type="match status" value="2"/>
</dbReference>
<protein>
    <submittedName>
        <fullName evidence="5">Restriction modification system DNA specificity domain-containing protein</fullName>
    </submittedName>
</protein>
<comment type="similarity">
    <text evidence="1">Belongs to the type-I restriction system S methylase family.</text>
</comment>
<evidence type="ECO:0000256" key="3">
    <source>
        <dbReference type="ARBA" id="ARBA00023125"/>
    </source>
</evidence>
<dbReference type="AlphaFoldDB" id="A0A0P9MSZ0"/>
<evidence type="ECO:0000313" key="6">
    <source>
        <dbReference type="Proteomes" id="UP000050381"/>
    </source>
</evidence>
<dbReference type="EMBL" id="LJQD01000274">
    <property type="protein sequence ID" value="KPW95153.1"/>
    <property type="molecule type" value="Genomic_DNA"/>
</dbReference>
<organism evidence="5 6">
    <name type="scientific">Pseudomonas syringae pv. castaneae</name>
    <dbReference type="NCBI Taxonomy" id="264450"/>
    <lineage>
        <taxon>Bacteria</taxon>
        <taxon>Pseudomonadati</taxon>
        <taxon>Pseudomonadota</taxon>
        <taxon>Gammaproteobacteria</taxon>
        <taxon>Pseudomonadales</taxon>
        <taxon>Pseudomonadaceae</taxon>
        <taxon>Pseudomonas</taxon>
        <taxon>Pseudomonas syringae</taxon>
    </lineage>
</organism>
<gene>
    <name evidence="5" type="ORF">ALO79_00653</name>
</gene>
<name>A0A0P9MSZ0_PSESX</name>
<dbReference type="GO" id="GO:0003677">
    <property type="term" value="F:DNA binding"/>
    <property type="evidence" value="ECO:0007669"/>
    <property type="project" value="UniProtKB-KW"/>
</dbReference>
<dbReference type="PATRIC" id="fig|264450.4.peg.743"/>
<evidence type="ECO:0000259" key="4">
    <source>
        <dbReference type="Pfam" id="PF01420"/>
    </source>
</evidence>
<keyword evidence="3" id="KW-0238">DNA-binding</keyword>
<dbReference type="PANTHER" id="PTHR30408:SF12">
    <property type="entry name" value="TYPE I RESTRICTION ENZYME MJAVIII SPECIFICITY SUBUNIT"/>
    <property type="match status" value="1"/>
</dbReference>
<sequence>KFLTVSDGYVTHYRAILTGQAYPQISLQQVRETPIPLPPLPEQQKIADILTVVDDKLDVIARQIEVTQTLKQGLMQTLFSRGVGNPDANGLWVPHTEFKNSELGEIPVGWLVTTLGAICNGALQTGPFGSQLHAAEYQDEGVPVLMPKDLLKYRANLSTAARITPARAEELAKHKLVAGDLLFSRRGDVARFALIDEISAGALCGTGCLKAKPSEGYSSAYLAHLLQLDVVRAWLEQNAVGQTMPNMNTGILASLPLIAPENKQEQEEIAGILDSIDAKTRVLFSKQLHFQTLKRGLMQKLLTGEWRVKLASPTGVDIEAVRGKPPRNRSK</sequence>
<dbReference type="PANTHER" id="PTHR30408">
    <property type="entry name" value="TYPE-1 RESTRICTION ENZYME ECOKI SPECIFICITY PROTEIN"/>
    <property type="match status" value="1"/>
</dbReference>
<dbReference type="InterPro" id="IPR044946">
    <property type="entry name" value="Restrct_endonuc_typeI_TRD_sf"/>
</dbReference>
<evidence type="ECO:0000256" key="2">
    <source>
        <dbReference type="ARBA" id="ARBA00022747"/>
    </source>
</evidence>
<dbReference type="CDD" id="cd16961">
    <property type="entry name" value="RMtype1_S_TRD-CR_like"/>
    <property type="match status" value="1"/>
</dbReference>
<evidence type="ECO:0000256" key="1">
    <source>
        <dbReference type="ARBA" id="ARBA00010923"/>
    </source>
</evidence>
<feature type="domain" description="Type I restriction modification DNA specificity" evidence="4">
    <location>
        <begin position="108"/>
        <end position="280"/>
    </location>
</feature>
<reference evidence="5 6" key="1">
    <citation type="submission" date="2015-09" db="EMBL/GenBank/DDBJ databases">
        <title>Genome announcement of multiple Pseudomonas syringae strains.</title>
        <authorList>
            <person name="Thakur S."/>
            <person name="Wang P.W."/>
            <person name="Gong Y."/>
            <person name="Weir B.S."/>
            <person name="Guttman D.S."/>
        </authorList>
    </citation>
    <scope>NUCLEOTIDE SEQUENCE [LARGE SCALE GENOMIC DNA]</scope>
    <source>
        <strain evidence="5 6">ICMP9419</strain>
    </source>
</reference>
<keyword evidence="2" id="KW-0680">Restriction system</keyword>
<dbReference type="Gene3D" id="1.10.287.1120">
    <property type="entry name" value="Bipartite methylase S protein"/>
    <property type="match status" value="1"/>
</dbReference>
<feature type="domain" description="Type I restriction modification DNA specificity" evidence="4">
    <location>
        <begin position="18"/>
        <end position="64"/>
    </location>
</feature>
<dbReference type="InterPro" id="IPR000055">
    <property type="entry name" value="Restrct_endonuc_typeI_TRD"/>
</dbReference>
<dbReference type="Pfam" id="PF01420">
    <property type="entry name" value="Methylase_S"/>
    <property type="match status" value="2"/>
</dbReference>
<dbReference type="GO" id="GO:0009307">
    <property type="term" value="P:DNA restriction-modification system"/>
    <property type="evidence" value="ECO:0007669"/>
    <property type="project" value="UniProtKB-KW"/>
</dbReference>
<dbReference type="Proteomes" id="UP000050381">
    <property type="component" value="Unassembled WGS sequence"/>
</dbReference>